<comment type="subcellular location">
    <subcellularLocation>
        <location evidence="1">Membrane</location>
        <topology evidence="1">Peripheral membrane protein</topology>
    </subcellularLocation>
    <subcellularLocation>
        <location evidence="2">Secreted</location>
        <location evidence="2">Cell wall</location>
    </subcellularLocation>
</comment>
<evidence type="ECO:0000256" key="11">
    <source>
        <dbReference type="ARBA" id="ARBA00038043"/>
    </source>
</evidence>
<feature type="signal peptide" evidence="12">
    <location>
        <begin position="1"/>
        <end position="25"/>
    </location>
</feature>
<evidence type="ECO:0000256" key="7">
    <source>
        <dbReference type="ARBA" id="ARBA00022737"/>
    </source>
</evidence>
<dbReference type="FunFam" id="3.80.10.10:FF:000400">
    <property type="entry name" value="Nuclear pore complex protein NUP107"/>
    <property type="match status" value="1"/>
</dbReference>
<dbReference type="InterPro" id="IPR003591">
    <property type="entry name" value="Leu-rich_rpt_typical-subtyp"/>
</dbReference>
<dbReference type="SUPFAM" id="SSF52058">
    <property type="entry name" value="L domain-like"/>
    <property type="match status" value="1"/>
</dbReference>
<evidence type="ECO:0000259" key="13">
    <source>
        <dbReference type="Pfam" id="PF23598"/>
    </source>
</evidence>
<evidence type="ECO:0000256" key="2">
    <source>
        <dbReference type="ARBA" id="ARBA00004191"/>
    </source>
</evidence>
<dbReference type="PANTHER" id="PTHR48009:SF7">
    <property type="entry name" value="LEUCINE-RICH REPEAT (LRR) FAMILY PROTEIN"/>
    <property type="match status" value="1"/>
</dbReference>
<evidence type="ECO:0000256" key="5">
    <source>
        <dbReference type="ARBA" id="ARBA00022614"/>
    </source>
</evidence>
<dbReference type="InterPro" id="IPR055414">
    <property type="entry name" value="LRR_R13L4/SHOC2-like"/>
</dbReference>
<dbReference type="InterPro" id="IPR053213">
    <property type="entry name" value="RLP29"/>
</dbReference>
<feature type="domain" description="Disease resistance R13L4/SHOC-2-like LRR" evidence="13">
    <location>
        <begin position="105"/>
        <end position="341"/>
    </location>
</feature>
<evidence type="ECO:0000256" key="1">
    <source>
        <dbReference type="ARBA" id="ARBA00004170"/>
    </source>
</evidence>
<dbReference type="InterPro" id="IPR032675">
    <property type="entry name" value="LRR_dom_sf"/>
</dbReference>
<evidence type="ECO:0000256" key="8">
    <source>
        <dbReference type="ARBA" id="ARBA00022821"/>
    </source>
</evidence>
<dbReference type="OrthoDB" id="676979at2759"/>
<evidence type="ECO:0000313" key="14">
    <source>
        <dbReference type="EMBL" id="GAU26268.1"/>
    </source>
</evidence>
<dbReference type="EMBL" id="DF973331">
    <property type="protein sequence ID" value="GAU26268.1"/>
    <property type="molecule type" value="Genomic_DNA"/>
</dbReference>
<dbReference type="AlphaFoldDB" id="A0A2Z6M4Y8"/>
<evidence type="ECO:0000256" key="9">
    <source>
        <dbReference type="ARBA" id="ARBA00023136"/>
    </source>
</evidence>
<keyword evidence="15" id="KW-1185">Reference proteome</keyword>
<evidence type="ECO:0000256" key="6">
    <source>
        <dbReference type="ARBA" id="ARBA00022729"/>
    </source>
</evidence>
<feature type="chain" id="PRO_5016370375" description="Disease resistance R13L4/SHOC-2-like LRR domain-containing protein" evidence="12">
    <location>
        <begin position="26"/>
        <end position="423"/>
    </location>
</feature>
<protein>
    <recommendedName>
        <fullName evidence="13">Disease resistance R13L4/SHOC-2-like LRR domain-containing protein</fullName>
    </recommendedName>
</protein>
<comment type="similarity">
    <text evidence="11">Belongs to the polygalacturonase-inhibiting protein family.</text>
</comment>
<evidence type="ECO:0000256" key="4">
    <source>
        <dbReference type="ARBA" id="ARBA00022525"/>
    </source>
</evidence>
<reference evidence="15" key="1">
    <citation type="journal article" date="2017" name="Front. Plant Sci.">
        <title>Climate Clever Clovers: New Paradigm to Reduce the Environmental Footprint of Ruminants by Breeding Low Methanogenic Forages Utilizing Haplotype Variation.</title>
        <authorList>
            <person name="Kaur P."/>
            <person name="Appels R."/>
            <person name="Bayer P.E."/>
            <person name="Keeble-Gagnere G."/>
            <person name="Wang J."/>
            <person name="Hirakawa H."/>
            <person name="Shirasawa K."/>
            <person name="Vercoe P."/>
            <person name="Stefanova K."/>
            <person name="Durmic Z."/>
            <person name="Nichols P."/>
            <person name="Revell C."/>
            <person name="Isobe S.N."/>
            <person name="Edwards D."/>
            <person name="Erskine W."/>
        </authorList>
    </citation>
    <scope>NUCLEOTIDE SEQUENCE [LARGE SCALE GENOMIC DNA]</scope>
    <source>
        <strain evidence="15">cv. Daliak</strain>
    </source>
</reference>
<evidence type="ECO:0000256" key="12">
    <source>
        <dbReference type="SAM" id="SignalP"/>
    </source>
</evidence>
<dbReference type="Proteomes" id="UP000242715">
    <property type="component" value="Unassembled WGS sequence"/>
</dbReference>
<evidence type="ECO:0000256" key="10">
    <source>
        <dbReference type="ARBA" id="ARBA00023157"/>
    </source>
</evidence>
<dbReference type="Pfam" id="PF23598">
    <property type="entry name" value="LRR_14"/>
    <property type="match status" value="1"/>
</dbReference>
<keyword evidence="3" id="KW-0134">Cell wall</keyword>
<accession>A0A2Z6M4Y8</accession>
<keyword evidence="6 12" id="KW-0732">Signal</keyword>
<gene>
    <name evidence="14" type="ORF">TSUD_224590</name>
</gene>
<keyword evidence="7" id="KW-0677">Repeat</keyword>
<keyword evidence="9" id="KW-0472">Membrane</keyword>
<dbReference type="GO" id="GO:0016020">
    <property type="term" value="C:membrane"/>
    <property type="evidence" value="ECO:0007669"/>
    <property type="project" value="UniProtKB-SubCell"/>
</dbReference>
<organism evidence="14 15">
    <name type="scientific">Trifolium subterraneum</name>
    <name type="common">Subterranean clover</name>
    <dbReference type="NCBI Taxonomy" id="3900"/>
    <lineage>
        <taxon>Eukaryota</taxon>
        <taxon>Viridiplantae</taxon>
        <taxon>Streptophyta</taxon>
        <taxon>Embryophyta</taxon>
        <taxon>Tracheophyta</taxon>
        <taxon>Spermatophyta</taxon>
        <taxon>Magnoliopsida</taxon>
        <taxon>eudicotyledons</taxon>
        <taxon>Gunneridae</taxon>
        <taxon>Pentapetalae</taxon>
        <taxon>rosids</taxon>
        <taxon>fabids</taxon>
        <taxon>Fabales</taxon>
        <taxon>Fabaceae</taxon>
        <taxon>Papilionoideae</taxon>
        <taxon>50 kb inversion clade</taxon>
        <taxon>NPAAA clade</taxon>
        <taxon>Hologalegina</taxon>
        <taxon>IRL clade</taxon>
        <taxon>Trifolieae</taxon>
        <taxon>Trifolium</taxon>
    </lineage>
</organism>
<evidence type="ECO:0000313" key="15">
    <source>
        <dbReference type="Proteomes" id="UP000242715"/>
    </source>
</evidence>
<name>A0A2Z6M4Y8_TRISU</name>
<keyword evidence="10" id="KW-1015">Disulfide bond</keyword>
<dbReference type="Gene3D" id="3.80.10.10">
    <property type="entry name" value="Ribonuclease Inhibitor"/>
    <property type="match status" value="4"/>
</dbReference>
<dbReference type="SMART" id="SM00369">
    <property type="entry name" value="LRR_TYP"/>
    <property type="match status" value="7"/>
</dbReference>
<dbReference type="GO" id="GO:0006952">
    <property type="term" value="P:defense response"/>
    <property type="evidence" value="ECO:0007669"/>
    <property type="project" value="UniProtKB-KW"/>
</dbReference>
<keyword evidence="5" id="KW-0433">Leucine-rich repeat</keyword>
<proteinExistence type="inferred from homology"/>
<dbReference type="PANTHER" id="PTHR48009">
    <property type="entry name" value="LEUCINE-RICH REPEAT (LRR) FAMILY PROTEIN"/>
    <property type="match status" value="1"/>
</dbReference>
<sequence>MKSLNFLLFSLSLIIVSTLLKFSESKTHWEDIKALKQFKQNINPDSVKPGSCVNTWNFTFDPCENLFSDKFTCGFRCDITVSKLSRVTELTLDQAGYTGSLTSINLPYLEILELSNNYFTGSIPDSLSNLTRLSRLSLSSNSFTGEIPSSIGSSLSNLQELYLDNNNLQGTIPSTFNNLKSLTRLELQENNFTGKFPDLGSLQNLYYIDLSNNKFSGDPFEFPVTLPVSLVQISMRNNNLTGLSSESFKNLNYLQVIDFSSNKINGNVPSIFFQLPSLQQLTLSFNEFSSIEAPSFGTESLQNELIAVDLSNNQLQGFLPSFLAFLPKLSSLSLENNRFTGLIPVQFALKTVFPETGIAPFGRLLLGGNYLIGGIPRPLLILKQDSANVSLVDNCLFRCPHVFFFCQGGNQKSSTECSNVIIP</sequence>
<evidence type="ECO:0000256" key="3">
    <source>
        <dbReference type="ARBA" id="ARBA00022512"/>
    </source>
</evidence>
<keyword evidence="8" id="KW-0611">Plant defense</keyword>
<keyword evidence="4" id="KW-0964">Secreted</keyword>